<evidence type="ECO:0000259" key="2">
    <source>
        <dbReference type="PROSITE" id="PS50213"/>
    </source>
</evidence>
<keyword evidence="4" id="KW-1185">Reference proteome</keyword>
<dbReference type="InterPro" id="IPR036378">
    <property type="entry name" value="FAS1_dom_sf"/>
</dbReference>
<evidence type="ECO:0000313" key="3">
    <source>
        <dbReference type="EMBL" id="QNR83743.1"/>
    </source>
</evidence>
<feature type="signal peptide" evidence="1">
    <location>
        <begin position="1"/>
        <end position="22"/>
    </location>
</feature>
<dbReference type="Pfam" id="PF02469">
    <property type="entry name" value="Fasciclin"/>
    <property type="match status" value="1"/>
</dbReference>
<sequence>MKNLILSAFAVITMAFTTQVYAQKNPMVGGAAMYATKDIVDNAVNSKDHTTLVAAVKAAGLVETLKSKGPFTVFAPTNAAFDKLPAGTVDNLVKPENKATLTTILTYHVVAGKMDSKAIAKAIKAGGGKAELKTVQGGKLWAWMEGKKLVLKDEKGGTSTVTIADVYQKNGVIHVVDTVLMPK</sequence>
<dbReference type="SMART" id="SM00554">
    <property type="entry name" value="FAS1"/>
    <property type="match status" value="1"/>
</dbReference>
<dbReference type="PANTHER" id="PTHR10900:SF77">
    <property type="entry name" value="FI19380P1"/>
    <property type="match status" value="1"/>
</dbReference>
<accession>A0ABX6TFK3</accession>
<evidence type="ECO:0000313" key="4">
    <source>
        <dbReference type="Proteomes" id="UP000516439"/>
    </source>
</evidence>
<dbReference type="PROSITE" id="PS50213">
    <property type="entry name" value="FAS1"/>
    <property type="match status" value="1"/>
</dbReference>
<proteinExistence type="predicted"/>
<name>A0ABX6TFK3_9SPHI</name>
<organism evidence="3 4">
    <name type="scientific">Pedobacter riviphilus</name>
    <dbReference type="NCBI Taxonomy" id="2766984"/>
    <lineage>
        <taxon>Bacteria</taxon>
        <taxon>Pseudomonadati</taxon>
        <taxon>Bacteroidota</taxon>
        <taxon>Sphingobacteriia</taxon>
        <taxon>Sphingobacteriales</taxon>
        <taxon>Sphingobacteriaceae</taxon>
        <taxon>Pedobacter</taxon>
    </lineage>
</organism>
<gene>
    <name evidence="3" type="ORF">H9N25_17605</name>
</gene>
<dbReference type="PANTHER" id="PTHR10900">
    <property type="entry name" value="PERIOSTIN-RELATED"/>
    <property type="match status" value="1"/>
</dbReference>
<protein>
    <submittedName>
        <fullName evidence="3">Fasciclin domain-containing protein</fullName>
    </submittedName>
</protein>
<dbReference type="Gene3D" id="2.30.180.10">
    <property type="entry name" value="FAS1 domain"/>
    <property type="match status" value="1"/>
</dbReference>
<dbReference type="InterPro" id="IPR000782">
    <property type="entry name" value="FAS1_domain"/>
</dbReference>
<feature type="chain" id="PRO_5045147640" evidence="1">
    <location>
        <begin position="23"/>
        <end position="183"/>
    </location>
</feature>
<dbReference type="InterPro" id="IPR050904">
    <property type="entry name" value="Adhesion/Biosynth-related"/>
</dbReference>
<dbReference type="SUPFAM" id="SSF82153">
    <property type="entry name" value="FAS1 domain"/>
    <property type="match status" value="1"/>
</dbReference>
<feature type="domain" description="FAS1" evidence="2">
    <location>
        <begin position="36"/>
        <end position="180"/>
    </location>
</feature>
<keyword evidence="1" id="KW-0732">Signal</keyword>
<evidence type="ECO:0000256" key="1">
    <source>
        <dbReference type="SAM" id="SignalP"/>
    </source>
</evidence>
<dbReference type="Proteomes" id="UP000516439">
    <property type="component" value="Chromosome"/>
</dbReference>
<reference evidence="3 4" key="1">
    <citation type="submission" date="2020-09" db="EMBL/GenBank/DDBJ databases">
        <title>Pedobacter sp. SW-16 isolated from soil near Yeocheon.</title>
        <authorList>
            <person name="Im H.S."/>
            <person name="Joung Y."/>
            <person name="Lee S.-S."/>
        </authorList>
    </citation>
    <scope>NUCLEOTIDE SEQUENCE [LARGE SCALE GENOMIC DNA]</scope>
    <source>
        <strain evidence="3 4">SW-16</strain>
    </source>
</reference>
<dbReference type="EMBL" id="CP061171">
    <property type="protein sequence ID" value="QNR83743.1"/>
    <property type="molecule type" value="Genomic_DNA"/>
</dbReference>
<dbReference type="RefSeq" id="WP_190326717.1">
    <property type="nucleotide sequence ID" value="NZ_CP061171.1"/>
</dbReference>